<reference evidence="1" key="1">
    <citation type="submission" date="2014-09" db="EMBL/GenBank/DDBJ databases">
        <authorList>
            <person name="Magalhaes I.L.F."/>
            <person name="Oliveira U."/>
            <person name="Santos F.R."/>
            <person name="Vidigal T.H.D.A."/>
            <person name="Brescovit A.D."/>
            <person name="Santos A.J."/>
        </authorList>
    </citation>
    <scope>NUCLEOTIDE SEQUENCE</scope>
    <source>
        <tissue evidence="1">Shoot tissue taken approximately 20 cm above the soil surface</tissue>
    </source>
</reference>
<sequence length="34" mass="3723">MKTGIISTDGSSMPLSQKQKSLFLTYHQRGLGLV</sequence>
<organism evidence="1">
    <name type="scientific">Arundo donax</name>
    <name type="common">Giant reed</name>
    <name type="synonym">Donax arundinaceus</name>
    <dbReference type="NCBI Taxonomy" id="35708"/>
    <lineage>
        <taxon>Eukaryota</taxon>
        <taxon>Viridiplantae</taxon>
        <taxon>Streptophyta</taxon>
        <taxon>Embryophyta</taxon>
        <taxon>Tracheophyta</taxon>
        <taxon>Spermatophyta</taxon>
        <taxon>Magnoliopsida</taxon>
        <taxon>Liliopsida</taxon>
        <taxon>Poales</taxon>
        <taxon>Poaceae</taxon>
        <taxon>PACMAD clade</taxon>
        <taxon>Arundinoideae</taxon>
        <taxon>Arundineae</taxon>
        <taxon>Arundo</taxon>
    </lineage>
</organism>
<dbReference type="EMBL" id="GBRH01249527">
    <property type="protein sequence ID" value="JAD48368.1"/>
    <property type="molecule type" value="Transcribed_RNA"/>
</dbReference>
<protein>
    <submittedName>
        <fullName evidence="1">Uncharacterized protein</fullName>
    </submittedName>
</protein>
<name>A0A0A9AEN6_ARUDO</name>
<proteinExistence type="predicted"/>
<dbReference type="AlphaFoldDB" id="A0A0A9AEN6"/>
<evidence type="ECO:0000313" key="1">
    <source>
        <dbReference type="EMBL" id="JAD48368.1"/>
    </source>
</evidence>
<reference evidence="1" key="2">
    <citation type="journal article" date="2015" name="Data Brief">
        <title>Shoot transcriptome of the giant reed, Arundo donax.</title>
        <authorList>
            <person name="Barrero R.A."/>
            <person name="Guerrero F.D."/>
            <person name="Moolhuijzen P."/>
            <person name="Goolsby J.A."/>
            <person name="Tidwell J."/>
            <person name="Bellgard S.E."/>
            <person name="Bellgard M.I."/>
        </authorList>
    </citation>
    <scope>NUCLEOTIDE SEQUENCE</scope>
    <source>
        <tissue evidence="1">Shoot tissue taken approximately 20 cm above the soil surface</tissue>
    </source>
</reference>
<accession>A0A0A9AEN6</accession>